<dbReference type="PANTHER" id="PTHR46638">
    <property type="entry name" value="CORRINOID ADENOSYLTRANSFERASE"/>
    <property type="match status" value="1"/>
</dbReference>
<comment type="catalytic activity">
    <reaction evidence="6 8">
        <text>2 cob(II)yrinate a,c diamide + reduced [electron-transfer flavoprotein] + 2 ATP = 2 adenosylcob(III)yrinate a,c-diamide + 2 triphosphate + oxidized [electron-transfer flavoprotein] + 3 H(+)</text>
        <dbReference type="Rhea" id="RHEA:11528"/>
        <dbReference type="Rhea" id="RHEA-COMP:10685"/>
        <dbReference type="Rhea" id="RHEA-COMP:10686"/>
        <dbReference type="ChEBI" id="CHEBI:15378"/>
        <dbReference type="ChEBI" id="CHEBI:18036"/>
        <dbReference type="ChEBI" id="CHEBI:30616"/>
        <dbReference type="ChEBI" id="CHEBI:57692"/>
        <dbReference type="ChEBI" id="CHEBI:58307"/>
        <dbReference type="ChEBI" id="CHEBI:58503"/>
        <dbReference type="ChEBI" id="CHEBI:58537"/>
        <dbReference type="EC" id="2.5.1.17"/>
    </reaction>
</comment>
<keyword evidence="8" id="KW-0547">Nucleotide-binding</keyword>
<dbReference type="Pfam" id="PF02572">
    <property type="entry name" value="CobA_CobO_BtuR"/>
    <property type="match status" value="1"/>
</dbReference>
<keyword evidence="8 10" id="KW-0808">Transferase</keyword>
<keyword evidence="4 8" id="KW-0627">Porphyrin biosynthesis</keyword>
<organism evidence="10">
    <name type="scientific">Pseudomonas marincola</name>
    <dbReference type="NCBI Taxonomy" id="437900"/>
    <lineage>
        <taxon>Bacteria</taxon>
        <taxon>Pseudomonadati</taxon>
        <taxon>Pseudomonadota</taxon>
        <taxon>Gammaproteobacteria</taxon>
        <taxon>Pseudomonadales</taxon>
        <taxon>Pseudomonadaceae</taxon>
        <taxon>Pseudomonas</taxon>
    </lineage>
</organism>
<dbReference type="PANTHER" id="PTHR46638:SF1">
    <property type="entry name" value="CORRINOID ADENOSYLTRANSFERASE"/>
    <property type="match status" value="1"/>
</dbReference>
<dbReference type="EMBL" id="LR215729">
    <property type="protein sequence ID" value="VEV99627.1"/>
    <property type="molecule type" value="Genomic_DNA"/>
</dbReference>
<keyword evidence="8" id="KW-0963">Cytoplasm</keyword>
<evidence type="ECO:0000256" key="1">
    <source>
        <dbReference type="ARBA" id="ARBA00005121"/>
    </source>
</evidence>
<comment type="pathway">
    <text evidence="1 8">Cofactor biosynthesis; adenosylcobalamin biosynthesis; adenosylcobalamin from cob(II)yrinate a,c-diamide: step 2/7.</text>
</comment>
<dbReference type="PIRSF" id="PIRSF015617">
    <property type="entry name" value="Adensltrnsf_CobA"/>
    <property type="match status" value="1"/>
</dbReference>
<evidence type="ECO:0000256" key="8">
    <source>
        <dbReference type="PIRNR" id="PIRNR015617"/>
    </source>
</evidence>
<dbReference type="AlphaFoldDB" id="A0A653EBC2"/>
<dbReference type="Pfam" id="PF12557">
    <property type="entry name" value="Co_AT_N"/>
    <property type="match status" value="1"/>
</dbReference>
<evidence type="ECO:0000313" key="10">
    <source>
        <dbReference type="EMBL" id="VEV99627.1"/>
    </source>
</evidence>
<accession>A0A653EBC2</accession>
<sequence>MSESAERDARHKARMERKKALIDERIAQAQDEYGLLLVHTGNGKGKSSSAFGMVARALGHGIKVGIVQFIKGSATTGEEAFFRRFPQEVRYHVMGGGFTWETQDRQRDISMAKAAWAIAVELMSDPEIGLVVLDELNIALKYGYLELSEVLADIEARPMLQHVVVTGRGAPPAMIEAADTVTEMGLIKHAYKTA</sequence>
<dbReference type="CDD" id="cd00561">
    <property type="entry name" value="CobA_ACA"/>
    <property type="match status" value="1"/>
</dbReference>
<keyword evidence="8" id="KW-0169">Cobalamin biosynthesis</keyword>
<keyword evidence="8" id="KW-0067">ATP-binding</keyword>
<dbReference type="SUPFAM" id="SSF52540">
    <property type="entry name" value="P-loop containing nucleoside triphosphate hydrolases"/>
    <property type="match status" value="1"/>
</dbReference>
<dbReference type="GO" id="GO:0008817">
    <property type="term" value="F:corrinoid adenosyltransferase activity"/>
    <property type="evidence" value="ECO:0007669"/>
    <property type="project" value="UniProtKB-UniRule"/>
</dbReference>
<evidence type="ECO:0000256" key="2">
    <source>
        <dbReference type="ARBA" id="ARBA00007487"/>
    </source>
</evidence>
<evidence type="ECO:0000256" key="7">
    <source>
        <dbReference type="ARBA" id="ARBA00048692"/>
    </source>
</evidence>
<evidence type="ECO:0000256" key="4">
    <source>
        <dbReference type="ARBA" id="ARBA00023244"/>
    </source>
</evidence>
<dbReference type="NCBIfam" id="TIGR00708">
    <property type="entry name" value="cobA"/>
    <property type="match status" value="1"/>
</dbReference>
<dbReference type="GO" id="GO:0005524">
    <property type="term" value="F:ATP binding"/>
    <property type="evidence" value="ECO:0007669"/>
    <property type="project" value="UniProtKB-UniRule"/>
</dbReference>
<evidence type="ECO:0000256" key="6">
    <source>
        <dbReference type="ARBA" id="ARBA00048555"/>
    </source>
</evidence>
<dbReference type="NCBIfam" id="NF004637">
    <property type="entry name" value="PRK05986.1"/>
    <property type="match status" value="1"/>
</dbReference>
<comment type="function">
    <text evidence="5 8">Required for both de novo synthesis of the corrin ring for the assimilation of exogenous corrinoids. Participates in the adenosylation of a variety of incomplete and complete corrinoids.</text>
</comment>
<comment type="subcellular location">
    <subcellularLocation>
        <location evidence="8">Cytoplasm</location>
    </subcellularLocation>
</comment>
<dbReference type="Gene3D" id="3.40.50.300">
    <property type="entry name" value="P-loop containing nucleotide triphosphate hydrolases"/>
    <property type="match status" value="1"/>
</dbReference>
<evidence type="ECO:0000259" key="9">
    <source>
        <dbReference type="Pfam" id="PF12557"/>
    </source>
</evidence>
<name>A0A653EBC2_9PSED</name>
<comment type="catalytic activity">
    <reaction evidence="7 8">
        <text>2 cob(II)alamin + reduced [electron-transfer flavoprotein] + 2 ATP = 2 adenosylcob(III)alamin + 2 triphosphate + oxidized [electron-transfer flavoprotein] + 3 H(+)</text>
        <dbReference type="Rhea" id="RHEA:28671"/>
        <dbReference type="Rhea" id="RHEA-COMP:10685"/>
        <dbReference type="Rhea" id="RHEA-COMP:10686"/>
        <dbReference type="ChEBI" id="CHEBI:15378"/>
        <dbReference type="ChEBI" id="CHEBI:16304"/>
        <dbReference type="ChEBI" id="CHEBI:18036"/>
        <dbReference type="ChEBI" id="CHEBI:18408"/>
        <dbReference type="ChEBI" id="CHEBI:30616"/>
        <dbReference type="ChEBI" id="CHEBI:57692"/>
        <dbReference type="ChEBI" id="CHEBI:58307"/>
        <dbReference type="EC" id="2.5.1.17"/>
    </reaction>
</comment>
<dbReference type="InterPro" id="IPR025826">
    <property type="entry name" value="Co_AT_N_dom"/>
</dbReference>
<dbReference type="GO" id="GO:0009236">
    <property type="term" value="P:cobalamin biosynthetic process"/>
    <property type="evidence" value="ECO:0007669"/>
    <property type="project" value="UniProtKB-UniRule"/>
</dbReference>
<gene>
    <name evidence="10" type="primary">cobO</name>
    <name evidence="10" type="ORF">PMYSY11_4584</name>
</gene>
<feature type="domain" description="Cob(I)alamin adenosyltransferase N-terminal" evidence="9">
    <location>
        <begin position="1"/>
        <end position="26"/>
    </location>
</feature>
<dbReference type="InterPro" id="IPR027417">
    <property type="entry name" value="P-loop_NTPase"/>
</dbReference>
<dbReference type="GO" id="GO:0005737">
    <property type="term" value="C:cytoplasm"/>
    <property type="evidence" value="ECO:0007669"/>
    <property type="project" value="UniProtKB-SubCell"/>
</dbReference>
<dbReference type="UniPathway" id="UPA00148">
    <property type="reaction ID" value="UER00233"/>
</dbReference>
<proteinExistence type="inferred from homology"/>
<dbReference type="EC" id="2.5.1.17" evidence="3 8"/>
<protein>
    <recommendedName>
        <fullName evidence="3 8">Corrinoid adenosyltransferase</fullName>
        <ecNumber evidence="3 8">2.5.1.17</ecNumber>
    </recommendedName>
    <alternativeName>
        <fullName evidence="8">Cob(II)alamin adenosyltransferase</fullName>
    </alternativeName>
    <alternativeName>
        <fullName evidence="8">Cob(II)yrinic acid a,c-diamide adenosyltransferase</fullName>
    </alternativeName>
</protein>
<comment type="similarity">
    <text evidence="2 8">Belongs to the Cob(I)alamin adenosyltransferase family.</text>
</comment>
<evidence type="ECO:0000256" key="5">
    <source>
        <dbReference type="ARBA" id="ARBA00024929"/>
    </source>
</evidence>
<dbReference type="GO" id="GO:0006779">
    <property type="term" value="P:porphyrin-containing compound biosynthetic process"/>
    <property type="evidence" value="ECO:0007669"/>
    <property type="project" value="UniProtKB-UniRule"/>
</dbReference>
<reference evidence="10" key="1">
    <citation type="submission" date="2019-02" db="EMBL/GenBank/DDBJ databases">
        <authorList>
            <consortium name="Genoscope - CEA"/>
            <person name="William W."/>
        </authorList>
    </citation>
    <scope>NUCLEOTIDE SEQUENCE [LARGE SCALE GENOMIC DNA]</scope>
    <source>
        <strain evidence="10">YSy11</strain>
    </source>
</reference>
<evidence type="ECO:0000256" key="3">
    <source>
        <dbReference type="ARBA" id="ARBA00012454"/>
    </source>
</evidence>
<dbReference type="InterPro" id="IPR003724">
    <property type="entry name" value="CblAdoTrfase_CobA"/>
</dbReference>